<dbReference type="GO" id="GO:0009295">
    <property type="term" value="C:nucleoid"/>
    <property type="evidence" value="ECO:0007669"/>
    <property type="project" value="TreeGrafter"/>
</dbReference>
<dbReference type="InterPro" id="IPR011344">
    <property type="entry name" value="ssDNA-bd"/>
</dbReference>
<keyword evidence="6" id="KW-1185">Reference proteome</keyword>
<feature type="compositionally biased region" description="Acidic residues" evidence="4">
    <location>
        <begin position="178"/>
        <end position="193"/>
    </location>
</feature>
<protein>
    <recommendedName>
        <fullName evidence="2 3">Single-stranded DNA-binding protein</fullName>
        <shortName evidence="2">SSB</shortName>
    </recommendedName>
</protein>
<comment type="subunit">
    <text evidence="2">Homotetramer.</text>
</comment>
<proteinExistence type="inferred from homology"/>
<dbReference type="InterPro" id="IPR000424">
    <property type="entry name" value="Primosome_PriB/ssb"/>
</dbReference>
<reference evidence="5 6" key="1">
    <citation type="submission" date="2018-03" db="EMBL/GenBank/DDBJ databases">
        <title>Genomic Encyclopedia of Archaeal and Bacterial Type Strains, Phase II (KMG-II): from individual species to whole genera.</title>
        <authorList>
            <person name="Goeker M."/>
        </authorList>
    </citation>
    <scope>NUCLEOTIDE SEQUENCE [LARGE SCALE GENOMIC DNA]</scope>
    <source>
        <strain evidence="5 6">DSM 44889</strain>
    </source>
</reference>
<dbReference type="HAMAP" id="MF_00984">
    <property type="entry name" value="SSB"/>
    <property type="match status" value="1"/>
</dbReference>
<sequence length="203" mass="21908">MPKSTFTVVGNLGADPELRATAAGVPYVRFRVAESDSWRDQATGAWVDGPTNWWDVTCWDELAENVAASVKRGSRVVVSGTFEQREYLVGEGADAERRRSTTLKARSVALDLRRGIVRQFVRDRAEQGAAPVTRVDSTTGVVTDNPWATAGVPGQASAPADEQFDPRSLHDYGAESSAADDDPLEDAPLDGDDDARVELSRSA</sequence>
<evidence type="ECO:0000313" key="6">
    <source>
        <dbReference type="Proteomes" id="UP000245469"/>
    </source>
</evidence>
<dbReference type="PROSITE" id="PS50935">
    <property type="entry name" value="SSB"/>
    <property type="match status" value="1"/>
</dbReference>
<dbReference type="PANTHER" id="PTHR10302:SF27">
    <property type="entry name" value="SINGLE-STRANDED DNA-BINDING PROTEIN"/>
    <property type="match status" value="1"/>
</dbReference>
<dbReference type="CDD" id="cd04496">
    <property type="entry name" value="SSB_OBF"/>
    <property type="match status" value="1"/>
</dbReference>
<dbReference type="SUPFAM" id="SSF50249">
    <property type="entry name" value="Nucleic acid-binding proteins"/>
    <property type="match status" value="1"/>
</dbReference>
<comment type="caution">
    <text evidence="2">Lacks conserved residue(s) required for the propagation of feature annotation.</text>
</comment>
<dbReference type="InterPro" id="IPR012340">
    <property type="entry name" value="NA-bd_OB-fold"/>
</dbReference>
<dbReference type="RefSeq" id="WP_170131655.1">
    <property type="nucleotide sequence ID" value="NZ_QGDQ01000038.1"/>
</dbReference>
<dbReference type="GO" id="GO:0003697">
    <property type="term" value="F:single-stranded DNA binding"/>
    <property type="evidence" value="ECO:0007669"/>
    <property type="project" value="UniProtKB-UniRule"/>
</dbReference>
<accession>A0A315ZP25</accession>
<feature type="region of interest" description="Disordered" evidence="4">
    <location>
        <begin position="127"/>
        <end position="203"/>
    </location>
</feature>
<dbReference type="NCBIfam" id="TIGR00621">
    <property type="entry name" value="ssb"/>
    <property type="match status" value="1"/>
</dbReference>
<organism evidence="5 6">
    <name type="scientific">Quadrisphaera granulorum</name>
    <dbReference type="NCBI Taxonomy" id="317664"/>
    <lineage>
        <taxon>Bacteria</taxon>
        <taxon>Bacillati</taxon>
        <taxon>Actinomycetota</taxon>
        <taxon>Actinomycetes</taxon>
        <taxon>Kineosporiales</taxon>
        <taxon>Kineosporiaceae</taxon>
        <taxon>Quadrisphaera</taxon>
    </lineage>
</organism>
<dbReference type="Gene3D" id="2.40.50.140">
    <property type="entry name" value="Nucleic acid-binding proteins"/>
    <property type="match status" value="1"/>
</dbReference>
<keyword evidence="1 2" id="KW-0238">DNA-binding</keyword>
<comment type="caution">
    <text evidence="5">The sequence shown here is derived from an EMBL/GenBank/DDBJ whole genome shotgun (WGS) entry which is preliminary data.</text>
</comment>
<evidence type="ECO:0000256" key="1">
    <source>
        <dbReference type="ARBA" id="ARBA00023125"/>
    </source>
</evidence>
<dbReference type="EMBL" id="QGDQ01000038">
    <property type="protein sequence ID" value="PWJ47385.1"/>
    <property type="molecule type" value="Genomic_DNA"/>
</dbReference>
<gene>
    <name evidence="5" type="ORF">BXY45_13833</name>
</gene>
<dbReference type="GO" id="GO:0006260">
    <property type="term" value="P:DNA replication"/>
    <property type="evidence" value="ECO:0007669"/>
    <property type="project" value="InterPro"/>
</dbReference>
<evidence type="ECO:0000313" key="5">
    <source>
        <dbReference type="EMBL" id="PWJ47385.1"/>
    </source>
</evidence>
<dbReference type="Proteomes" id="UP000245469">
    <property type="component" value="Unassembled WGS sequence"/>
</dbReference>
<evidence type="ECO:0000256" key="3">
    <source>
        <dbReference type="RuleBase" id="RU000524"/>
    </source>
</evidence>
<dbReference type="Pfam" id="PF00436">
    <property type="entry name" value="SSB"/>
    <property type="match status" value="1"/>
</dbReference>
<evidence type="ECO:0000256" key="2">
    <source>
        <dbReference type="HAMAP-Rule" id="MF_00984"/>
    </source>
</evidence>
<evidence type="ECO:0000256" key="4">
    <source>
        <dbReference type="SAM" id="MobiDB-lite"/>
    </source>
</evidence>
<dbReference type="PANTHER" id="PTHR10302">
    <property type="entry name" value="SINGLE-STRANDED DNA-BINDING PROTEIN"/>
    <property type="match status" value="1"/>
</dbReference>
<feature type="compositionally biased region" description="Basic and acidic residues" evidence="4">
    <location>
        <begin position="164"/>
        <end position="173"/>
    </location>
</feature>
<name>A0A315ZP25_9ACTN</name>
<dbReference type="AlphaFoldDB" id="A0A315ZP25"/>
<feature type="compositionally biased region" description="Basic and acidic residues" evidence="4">
    <location>
        <begin position="194"/>
        <end position="203"/>
    </location>
</feature>